<feature type="compositionally biased region" description="Acidic residues" evidence="1">
    <location>
        <begin position="1"/>
        <end position="12"/>
    </location>
</feature>
<dbReference type="AlphaFoldDB" id="A0AAD5LXM7"/>
<sequence length="261" mass="29559">PPFESIEIENDENIPPVGDTVGRRLSKRTSKPISSAFQSSERTPLKMKIAKSNNTARISSYTVKYRSPSIKEYKCVRAPDDAKILPITVRFRSVLQRSDGSVEYRTVGPDSPWGMKRPVARIIPAKLKLSKLVSGRKRNSAVSVDEYDNSSSSEDCSSDDRDEIDESSSYSEELDIIKEKSVKRRVSRRISDSRKTIRRNTAATISEIAKRKNVLEKPKIETGEAGMLGNLLLRLHTAEVPDHMPCREEVRLDELFWDFTL</sequence>
<evidence type="ECO:0000256" key="1">
    <source>
        <dbReference type="SAM" id="MobiDB-lite"/>
    </source>
</evidence>
<gene>
    <name evidence="2" type="ORF">KIN20_003649</name>
</gene>
<name>A0AAD5LXM7_PARTN</name>
<feature type="compositionally biased region" description="Acidic residues" evidence="1">
    <location>
        <begin position="156"/>
        <end position="166"/>
    </location>
</feature>
<protein>
    <submittedName>
        <fullName evidence="2">Uncharacterized protein</fullName>
    </submittedName>
</protein>
<reference evidence="2" key="1">
    <citation type="submission" date="2021-06" db="EMBL/GenBank/DDBJ databases">
        <title>Parelaphostrongylus tenuis whole genome reference sequence.</title>
        <authorList>
            <person name="Garwood T.J."/>
            <person name="Larsen P.A."/>
            <person name="Fountain-Jones N.M."/>
            <person name="Garbe J.R."/>
            <person name="Macchietto M.G."/>
            <person name="Kania S.A."/>
            <person name="Gerhold R.W."/>
            <person name="Richards J.E."/>
            <person name="Wolf T.M."/>
        </authorList>
    </citation>
    <scope>NUCLEOTIDE SEQUENCE</scope>
    <source>
        <strain evidence="2">MNPRO001-30</strain>
        <tissue evidence="2">Meninges</tissue>
    </source>
</reference>
<dbReference type="EMBL" id="JAHQIW010000487">
    <property type="protein sequence ID" value="KAJ1348360.1"/>
    <property type="molecule type" value="Genomic_DNA"/>
</dbReference>
<comment type="caution">
    <text evidence="2">The sequence shown here is derived from an EMBL/GenBank/DDBJ whole genome shotgun (WGS) entry which is preliminary data.</text>
</comment>
<feature type="region of interest" description="Disordered" evidence="1">
    <location>
        <begin position="1"/>
        <end position="44"/>
    </location>
</feature>
<evidence type="ECO:0000313" key="3">
    <source>
        <dbReference type="Proteomes" id="UP001196413"/>
    </source>
</evidence>
<feature type="non-terminal residue" evidence="2">
    <location>
        <position position="1"/>
    </location>
</feature>
<proteinExistence type="predicted"/>
<keyword evidence="3" id="KW-1185">Reference proteome</keyword>
<accession>A0AAD5LXM7</accession>
<feature type="region of interest" description="Disordered" evidence="1">
    <location>
        <begin position="140"/>
        <end position="169"/>
    </location>
</feature>
<feature type="compositionally biased region" description="Polar residues" evidence="1">
    <location>
        <begin position="31"/>
        <end position="42"/>
    </location>
</feature>
<organism evidence="2 3">
    <name type="scientific">Parelaphostrongylus tenuis</name>
    <name type="common">Meningeal worm</name>
    <dbReference type="NCBI Taxonomy" id="148309"/>
    <lineage>
        <taxon>Eukaryota</taxon>
        <taxon>Metazoa</taxon>
        <taxon>Ecdysozoa</taxon>
        <taxon>Nematoda</taxon>
        <taxon>Chromadorea</taxon>
        <taxon>Rhabditida</taxon>
        <taxon>Rhabditina</taxon>
        <taxon>Rhabditomorpha</taxon>
        <taxon>Strongyloidea</taxon>
        <taxon>Metastrongylidae</taxon>
        <taxon>Parelaphostrongylus</taxon>
    </lineage>
</organism>
<evidence type="ECO:0000313" key="2">
    <source>
        <dbReference type="EMBL" id="KAJ1348360.1"/>
    </source>
</evidence>
<dbReference type="Proteomes" id="UP001196413">
    <property type="component" value="Unassembled WGS sequence"/>
</dbReference>